<evidence type="ECO:0000313" key="3">
    <source>
        <dbReference type="EMBL" id="GGC20749.1"/>
    </source>
</evidence>
<dbReference type="Proteomes" id="UP000597338">
    <property type="component" value="Unassembled WGS sequence"/>
</dbReference>
<evidence type="ECO:0000313" key="4">
    <source>
        <dbReference type="Proteomes" id="UP000597338"/>
    </source>
</evidence>
<dbReference type="EMBL" id="BMIK01000002">
    <property type="protein sequence ID" value="GGC20749.1"/>
    <property type="molecule type" value="Genomic_DNA"/>
</dbReference>
<dbReference type="Pfam" id="PF06439">
    <property type="entry name" value="3keto-disac_hyd"/>
    <property type="match status" value="1"/>
</dbReference>
<feature type="chain" id="PRO_5047399483" description="3-keto-alpha-glucoside-1,2-lyase/3-keto-2-hydroxy-glucal hydratase domain-containing protein" evidence="1">
    <location>
        <begin position="17"/>
        <end position="285"/>
    </location>
</feature>
<organism evidence="3 4">
    <name type="scientific">Parapedobacter defluvii</name>
    <dbReference type="NCBI Taxonomy" id="2045106"/>
    <lineage>
        <taxon>Bacteria</taxon>
        <taxon>Pseudomonadati</taxon>
        <taxon>Bacteroidota</taxon>
        <taxon>Sphingobacteriia</taxon>
        <taxon>Sphingobacteriales</taxon>
        <taxon>Sphingobacteriaceae</taxon>
        <taxon>Parapedobacter</taxon>
    </lineage>
</organism>
<dbReference type="PROSITE" id="PS51257">
    <property type="entry name" value="PROKAR_LIPOPROTEIN"/>
    <property type="match status" value="1"/>
</dbReference>
<dbReference type="Gene3D" id="2.60.120.560">
    <property type="entry name" value="Exo-inulinase, domain 1"/>
    <property type="match status" value="1"/>
</dbReference>
<dbReference type="InterPro" id="IPR010496">
    <property type="entry name" value="AL/BT2_dom"/>
</dbReference>
<name>A0ABQ1L7S8_9SPHI</name>
<accession>A0ABQ1L7S8</accession>
<proteinExistence type="predicted"/>
<evidence type="ECO:0000259" key="2">
    <source>
        <dbReference type="Pfam" id="PF06439"/>
    </source>
</evidence>
<sequence length="285" mass="31955">MKTLFIIAFVATLSTAACTSAAKKADQLEWIQLFNGKDLNDWTVKIAKHEVGENYANTFRVEDGLLKVRYDGYTDFDFQYGHIHYNTPFSAYLLRVEYRFVGEQAPGGEGWAWRNSGAMLHGQDPHSMLKDQDFPISIEGQLLGGDGTHERTTSNLCTPGTNVLMEVDGELFTPHCTNSTSKTYHGDQWVTAEFLVLTDSVVHHILEGDTVLTYYKPQIGGGSVSNYDPAVKVDGKPLKSGYISLQSESHPIDFRKVELLDLAPYIQDQTKLQQVLKQLRNEQAE</sequence>
<feature type="signal peptide" evidence="1">
    <location>
        <begin position="1"/>
        <end position="16"/>
    </location>
</feature>
<reference evidence="4" key="1">
    <citation type="journal article" date="2019" name="Int. J. Syst. Evol. Microbiol.">
        <title>The Global Catalogue of Microorganisms (GCM) 10K type strain sequencing project: providing services to taxonomists for standard genome sequencing and annotation.</title>
        <authorList>
            <consortium name="The Broad Institute Genomics Platform"/>
            <consortium name="The Broad Institute Genome Sequencing Center for Infectious Disease"/>
            <person name="Wu L."/>
            <person name="Ma J."/>
        </authorList>
    </citation>
    <scope>NUCLEOTIDE SEQUENCE [LARGE SCALE GENOMIC DNA]</scope>
    <source>
        <strain evidence="4">CGMCC 1.15342</strain>
    </source>
</reference>
<gene>
    <name evidence="3" type="ORF">GCM10011386_10820</name>
</gene>
<feature type="domain" description="3-keto-alpha-glucoside-1,2-lyase/3-keto-2-hydroxy-glucal hydratase" evidence="2">
    <location>
        <begin position="29"/>
        <end position="259"/>
    </location>
</feature>
<keyword evidence="1" id="KW-0732">Signal</keyword>
<dbReference type="RefSeq" id="WP_188748271.1">
    <property type="nucleotide sequence ID" value="NZ_BMIK01000002.1"/>
</dbReference>
<keyword evidence="4" id="KW-1185">Reference proteome</keyword>
<protein>
    <recommendedName>
        <fullName evidence="2">3-keto-alpha-glucoside-1,2-lyase/3-keto-2-hydroxy-glucal hydratase domain-containing protein</fullName>
    </recommendedName>
</protein>
<evidence type="ECO:0000256" key="1">
    <source>
        <dbReference type="SAM" id="SignalP"/>
    </source>
</evidence>
<comment type="caution">
    <text evidence="3">The sequence shown here is derived from an EMBL/GenBank/DDBJ whole genome shotgun (WGS) entry which is preliminary data.</text>
</comment>